<evidence type="ECO:0000256" key="4">
    <source>
        <dbReference type="ARBA" id="ARBA00022801"/>
    </source>
</evidence>
<dbReference type="Gene3D" id="3.40.50.300">
    <property type="entry name" value="P-loop containing nucleotide triphosphate hydrolases"/>
    <property type="match status" value="1"/>
</dbReference>
<sequence>LLEREEALRQRGEPALADEYRQLWDILCDVLEQCAHTLEEVVMDQEEFAKLFPLVLSQYDVGSIPVSLDRVSAGEMPRLAHKPCRALLVLGAHDGAVPQAAPAPGLLNDDDRSLLASFGLELAPTLTDKLYREMTILYETLALPTEWCAISWPERGSGGEELRPCFLVGRLRGLFPSLRVEREGGPVFRLSAPRPALLCAGRYPNVGATLRAMPEYTPLVERMERAAALERGHLSPAAVAALYGSRVPLSASRMDKLKSCHFAYFMQYGLQVRARKPAGFHAPEYGEFVHYVLEQVLRTLTEEGTRPVAPPPEREELRALTREIVERYVQERLGGLERETPRFRYLFRRLMRTVYAVVDNVVEELSVSDFQPIAFELGFGSEKDLPPVQFTVDGVTVSVSGFVDRVDGWVENGKLYLRVVDYKTGRKSFDLTDIWNGLGVQMLLYLFTLKREGRARLGGREIVPAGVLYLPARDAVVAGSRAMTEAERRRAVDQELRRKGLILNEEPVLTAMEHPGSGGIRFLPVKVSSRTGAITGDALVSAERLGKLERHIGRLLRDIAGELAAGNIAADPFWRGPERNACVWCDYTAACHFEEGYGGDHKRYLPTVRGEAFWRELEEDQE</sequence>
<organism evidence="11 12">
    <name type="scientific">Candidatus Flavonifractor merdigallinarum</name>
    <dbReference type="NCBI Taxonomy" id="2838589"/>
    <lineage>
        <taxon>Bacteria</taxon>
        <taxon>Bacillati</taxon>
        <taxon>Bacillota</taxon>
        <taxon>Clostridia</taxon>
        <taxon>Eubacteriales</taxon>
        <taxon>Oscillospiraceae</taxon>
        <taxon>Flavonifractor</taxon>
    </lineage>
</organism>
<dbReference type="GO" id="GO:0005524">
    <property type="term" value="F:ATP binding"/>
    <property type="evidence" value="ECO:0007669"/>
    <property type="project" value="UniProtKB-KW"/>
</dbReference>
<evidence type="ECO:0000256" key="6">
    <source>
        <dbReference type="ARBA" id="ARBA00022839"/>
    </source>
</evidence>
<reference evidence="11" key="2">
    <citation type="submission" date="2021-04" db="EMBL/GenBank/DDBJ databases">
        <authorList>
            <person name="Gilroy R."/>
        </authorList>
    </citation>
    <scope>NUCLEOTIDE SEQUENCE</scope>
    <source>
        <strain evidence="11">ChiBcec16_6824</strain>
    </source>
</reference>
<feature type="domain" description="PD-(D/E)XK endonuclease-like" evidence="10">
    <location>
        <begin position="249"/>
        <end position="592"/>
    </location>
</feature>
<protein>
    <submittedName>
        <fullName evidence="11">PD-(D/E)XK nuclease family protein</fullName>
    </submittedName>
</protein>
<dbReference type="Gene3D" id="3.90.320.10">
    <property type="match status" value="1"/>
</dbReference>
<proteinExistence type="predicted"/>
<dbReference type="GO" id="GO:0004527">
    <property type="term" value="F:exonuclease activity"/>
    <property type="evidence" value="ECO:0007669"/>
    <property type="project" value="UniProtKB-KW"/>
</dbReference>
<dbReference type="Pfam" id="PF12705">
    <property type="entry name" value="PDDEXK_1"/>
    <property type="match status" value="1"/>
</dbReference>
<keyword evidence="3" id="KW-0227">DNA damage</keyword>
<dbReference type="SUPFAM" id="SSF52540">
    <property type="entry name" value="P-loop containing nucleoside triphosphate hydrolases"/>
    <property type="match status" value="1"/>
</dbReference>
<comment type="caution">
    <text evidence="11">The sequence shown here is derived from an EMBL/GenBank/DDBJ whole genome shotgun (WGS) entry which is preliminary data.</text>
</comment>
<evidence type="ECO:0000256" key="8">
    <source>
        <dbReference type="ARBA" id="ARBA00023125"/>
    </source>
</evidence>
<dbReference type="InterPro" id="IPR011604">
    <property type="entry name" value="PDDEXK-like_dom_sf"/>
</dbReference>
<dbReference type="InterPro" id="IPR038726">
    <property type="entry name" value="PDDEXK_AddAB-type"/>
</dbReference>
<dbReference type="GO" id="GO:0006281">
    <property type="term" value="P:DNA repair"/>
    <property type="evidence" value="ECO:0007669"/>
    <property type="project" value="UniProtKB-KW"/>
</dbReference>
<dbReference type="GO" id="GO:0004386">
    <property type="term" value="F:helicase activity"/>
    <property type="evidence" value="ECO:0007669"/>
    <property type="project" value="UniProtKB-KW"/>
</dbReference>
<evidence type="ECO:0000256" key="9">
    <source>
        <dbReference type="ARBA" id="ARBA00023204"/>
    </source>
</evidence>
<keyword evidence="5" id="KW-0347">Helicase</keyword>
<keyword evidence="6" id="KW-0269">Exonuclease</keyword>
<evidence type="ECO:0000256" key="3">
    <source>
        <dbReference type="ARBA" id="ARBA00022763"/>
    </source>
</evidence>
<feature type="non-terminal residue" evidence="11">
    <location>
        <position position="1"/>
    </location>
</feature>
<name>A0A9D2BZX4_9FIRM</name>
<accession>A0A9D2BZX4</accession>
<reference evidence="11" key="1">
    <citation type="journal article" date="2021" name="PeerJ">
        <title>Extensive microbial diversity within the chicken gut microbiome revealed by metagenomics and culture.</title>
        <authorList>
            <person name="Gilroy R."/>
            <person name="Ravi A."/>
            <person name="Getino M."/>
            <person name="Pursley I."/>
            <person name="Horton D.L."/>
            <person name="Alikhan N.F."/>
            <person name="Baker D."/>
            <person name="Gharbi K."/>
            <person name="Hall N."/>
            <person name="Watson M."/>
            <person name="Adriaenssens E.M."/>
            <person name="Foster-Nyarko E."/>
            <person name="Jarju S."/>
            <person name="Secka A."/>
            <person name="Antonio M."/>
            <person name="Oren A."/>
            <person name="Chaudhuri R.R."/>
            <person name="La Ragione R."/>
            <person name="Hildebrand F."/>
            <person name="Pallen M.J."/>
        </authorList>
    </citation>
    <scope>NUCLEOTIDE SEQUENCE</scope>
    <source>
        <strain evidence="11">ChiBcec16_6824</strain>
    </source>
</reference>
<evidence type="ECO:0000256" key="1">
    <source>
        <dbReference type="ARBA" id="ARBA00022722"/>
    </source>
</evidence>
<dbReference type="AlphaFoldDB" id="A0A9D2BZX4"/>
<dbReference type="Proteomes" id="UP000823868">
    <property type="component" value="Unassembled WGS sequence"/>
</dbReference>
<dbReference type="GO" id="GO:0003677">
    <property type="term" value="F:DNA binding"/>
    <property type="evidence" value="ECO:0007669"/>
    <property type="project" value="UniProtKB-KW"/>
</dbReference>
<keyword evidence="9" id="KW-0234">DNA repair</keyword>
<keyword evidence="7" id="KW-0067">ATP-binding</keyword>
<keyword evidence="2" id="KW-0547">Nucleotide-binding</keyword>
<dbReference type="InterPro" id="IPR027417">
    <property type="entry name" value="P-loop_NTPase"/>
</dbReference>
<evidence type="ECO:0000256" key="2">
    <source>
        <dbReference type="ARBA" id="ARBA00022741"/>
    </source>
</evidence>
<evidence type="ECO:0000313" key="12">
    <source>
        <dbReference type="Proteomes" id="UP000823868"/>
    </source>
</evidence>
<evidence type="ECO:0000313" key="11">
    <source>
        <dbReference type="EMBL" id="HIY22609.1"/>
    </source>
</evidence>
<keyword evidence="8" id="KW-0238">DNA-binding</keyword>
<dbReference type="PANTHER" id="PTHR30591:SF1">
    <property type="entry name" value="RECBCD ENZYME SUBUNIT RECC"/>
    <property type="match status" value="1"/>
</dbReference>
<keyword evidence="1" id="KW-0540">Nuclease</keyword>
<evidence type="ECO:0000259" key="10">
    <source>
        <dbReference type="Pfam" id="PF12705"/>
    </source>
</evidence>
<dbReference type="GO" id="GO:0006310">
    <property type="term" value="P:DNA recombination"/>
    <property type="evidence" value="ECO:0007669"/>
    <property type="project" value="TreeGrafter"/>
</dbReference>
<dbReference type="InterPro" id="IPR011335">
    <property type="entry name" value="Restrct_endonuc-II-like"/>
</dbReference>
<evidence type="ECO:0000256" key="7">
    <source>
        <dbReference type="ARBA" id="ARBA00022840"/>
    </source>
</evidence>
<evidence type="ECO:0000256" key="5">
    <source>
        <dbReference type="ARBA" id="ARBA00022806"/>
    </source>
</evidence>
<gene>
    <name evidence="11" type="ORF">H9841_12005</name>
</gene>
<dbReference type="PANTHER" id="PTHR30591">
    <property type="entry name" value="RECBCD ENZYME SUBUNIT RECC"/>
    <property type="match status" value="1"/>
</dbReference>
<dbReference type="EMBL" id="DXDX01000216">
    <property type="protein sequence ID" value="HIY22609.1"/>
    <property type="molecule type" value="Genomic_DNA"/>
</dbReference>
<keyword evidence="4" id="KW-0378">Hydrolase</keyword>
<dbReference type="SUPFAM" id="SSF52980">
    <property type="entry name" value="Restriction endonuclease-like"/>
    <property type="match status" value="1"/>
</dbReference>